<dbReference type="PANTHER" id="PTHR43031">
    <property type="entry name" value="FAD-DEPENDENT OXIDOREDUCTASE"/>
    <property type="match status" value="1"/>
</dbReference>
<evidence type="ECO:0000259" key="1">
    <source>
        <dbReference type="PROSITE" id="PS50206"/>
    </source>
</evidence>
<gene>
    <name evidence="2" type="ORF">LACPI_0526</name>
</gene>
<dbReference type="RefSeq" id="WP_047914973.1">
    <property type="nucleotide sequence ID" value="NZ_LN774769.1"/>
</dbReference>
<dbReference type="SUPFAM" id="SSF52821">
    <property type="entry name" value="Rhodanese/Cell cycle control phosphatase"/>
    <property type="match status" value="1"/>
</dbReference>
<dbReference type="InterPro" id="IPR050229">
    <property type="entry name" value="GlpE_sulfurtransferase"/>
</dbReference>
<dbReference type="InterPro" id="IPR036873">
    <property type="entry name" value="Rhodanese-like_dom_sf"/>
</dbReference>
<dbReference type="SMART" id="SM00450">
    <property type="entry name" value="RHOD"/>
    <property type="match status" value="1"/>
</dbReference>
<dbReference type="Pfam" id="PF00581">
    <property type="entry name" value="Rhodanese"/>
    <property type="match status" value="1"/>
</dbReference>
<name>A0A0D6DVG6_9LACT</name>
<protein>
    <submittedName>
        <fullName evidence="2">Rhodanese family protein 2</fullName>
    </submittedName>
</protein>
<dbReference type="CDD" id="cd00158">
    <property type="entry name" value="RHOD"/>
    <property type="match status" value="1"/>
</dbReference>
<evidence type="ECO:0000313" key="2">
    <source>
        <dbReference type="EMBL" id="CEN27726.1"/>
    </source>
</evidence>
<dbReference type="PANTHER" id="PTHR43031:SF17">
    <property type="entry name" value="SULFURTRANSFERASE YTWF-RELATED"/>
    <property type="match status" value="1"/>
</dbReference>
<dbReference type="EMBL" id="LN774769">
    <property type="protein sequence ID" value="CEN27726.1"/>
    <property type="molecule type" value="Genomic_DNA"/>
</dbReference>
<dbReference type="KEGG" id="lpk:LACPI_0526"/>
<organism evidence="2 3">
    <name type="scientific">Pseudolactococcus piscium MKFS47</name>
    <dbReference type="NCBI Taxonomy" id="297352"/>
    <lineage>
        <taxon>Bacteria</taxon>
        <taxon>Bacillati</taxon>
        <taxon>Bacillota</taxon>
        <taxon>Bacilli</taxon>
        <taxon>Lactobacillales</taxon>
        <taxon>Streptococcaceae</taxon>
        <taxon>Pseudolactococcus</taxon>
    </lineage>
</organism>
<dbReference type="AlphaFoldDB" id="A0A0D6DVG6"/>
<accession>A0A0D6DVG6</accession>
<proteinExistence type="predicted"/>
<dbReference type="PROSITE" id="PS50206">
    <property type="entry name" value="RHODANESE_3"/>
    <property type="match status" value="1"/>
</dbReference>
<sequence length="98" mass="10853">MYKSIYSDDFYQLTQTASLAVLDVREVDEFEAGHIASSENLPLSSLVLDYEKLDKSQPYFVICHAGVRSANACDFLSQEGYDVTNVMGGMSAWEGDVV</sequence>
<reference evidence="3" key="1">
    <citation type="submission" date="2015-01" db="EMBL/GenBank/DDBJ databases">
        <authorList>
            <person name="Andreevskaya M."/>
        </authorList>
    </citation>
    <scope>NUCLEOTIDE SEQUENCE [LARGE SCALE GENOMIC DNA]</scope>
    <source>
        <strain evidence="3">MKFS47</strain>
    </source>
</reference>
<dbReference type="HOGENOM" id="CLU_089574_13_3_9"/>
<evidence type="ECO:0000313" key="3">
    <source>
        <dbReference type="Proteomes" id="UP000033166"/>
    </source>
</evidence>
<dbReference type="STRING" id="1364.LP2241_20182"/>
<feature type="domain" description="Rhodanese" evidence="1">
    <location>
        <begin position="15"/>
        <end position="98"/>
    </location>
</feature>
<dbReference type="InterPro" id="IPR001763">
    <property type="entry name" value="Rhodanese-like_dom"/>
</dbReference>
<dbReference type="Proteomes" id="UP000033166">
    <property type="component" value="Chromosome I"/>
</dbReference>
<dbReference type="Gene3D" id="3.40.250.10">
    <property type="entry name" value="Rhodanese-like domain"/>
    <property type="match status" value="1"/>
</dbReference>